<evidence type="ECO:0000313" key="2">
    <source>
        <dbReference type="EMBL" id="SDK11013.1"/>
    </source>
</evidence>
<feature type="transmembrane region" description="Helical" evidence="1">
    <location>
        <begin position="21"/>
        <end position="40"/>
    </location>
</feature>
<organism evidence="2 3">
    <name type="scientific">Aliiruegeria lutimaris</name>
    <dbReference type="NCBI Taxonomy" id="571298"/>
    <lineage>
        <taxon>Bacteria</taxon>
        <taxon>Pseudomonadati</taxon>
        <taxon>Pseudomonadota</taxon>
        <taxon>Alphaproteobacteria</taxon>
        <taxon>Rhodobacterales</taxon>
        <taxon>Roseobacteraceae</taxon>
        <taxon>Aliiruegeria</taxon>
    </lineage>
</organism>
<dbReference type="RefSeq" id="WP_170844590.1">
    <property type="nucleotide sequence ID" value="NZ_FNEK01000031.1"/>
</dbReference>
<proteinExistence type="predicted"/>
<evidence type="ECO:0000256" key="1">
    <source>
        <dbReference type="SAM" id="Phobius"/>
    </source>
</evidence>
<gene>
    <name evidence="2" type="ORF">SAMN04488026_103133</name>
</gene>
<keyword evidence="3" id="KW-1185">Reference proteome</keyword>
<keyword evidence="1" id="KW-0812">Transmembrane</keyword>
<accession>A0A1G8Z7R1</accession>
<sequence>MIRATHELHDRRRGRNFGLGLILMAFVGIVFGMTIVKVGGGQDVLGTGMVNTEAGQ</sequence>
<protein>
    <recommendedName>
        <fullName evidence="4">Cytochrome C oxidase assembly protein</fullName>
    </recommendedName>
</protein>
<keyword evidence="1" id="KW-1133">Transmembrane helix</keyword>
<keyword evidence="1" id="KW-0472">Membrane</keyword>
<dbReference type="AlphaFoldDB" id="A0A1G8Z7R1"/>
<evidence type="ECO:0008006" key="4">
    <source>
        <dbReference type="Google" id="ProtNLM"/>
    </source>
</evidence>
<dbReference type="Proteomes" id="UP000199382">
    <property type="component" value="Unassembled WGS sequence"/>
</dbReference>
<reference evidence="2 3" key="1">
    <citation type="submission" date="2016-10" db="EMBL/GenBank/DDBJ databases">
        <authorList>
            <person name="de Groot N.N."/>
        </authorList>
    </citation>
    <scope>NUCLEOTIDE SEQUENCE [LARGE SCALE GENOMIC DNA]</scope>
    <source>
        <strain evidence="2 3">DSM 25294</strain>
    </source>
</reference>
<dbReference type="STRING" id="571298.SAMN04488026_103133"/>
<name>A0A1G8Z7R1_9RHOB</name>
<evidence type="ECO:0000313" key="3">
    <source>
        <dbReference type="Proteomes" id="UP000199382"/>
    </source>
</evidence>
<dbReference type="EMBL" id="FNEK01000031">
    <property type="protein sequence ID" value="SDK11013.1"/>
    <property type="molecule type" value="Genomic_DNA"/>
</dbReference>